<feature type="coiled-coil region" evidence="4">
    <location>
        <begin position="166"/>
        <end position="193"/>
    </location>
</feature>
<dbReference type="CDD" id="cd00201">
    <property type="entry name" value="WW"/>
    <property type="match status" value="1"/>
</dbReference>
<dbReference type="Proteomes" id="UP000515152">
    <property type="component" value="Chromosome 6"/>
</dbReference>
<keyword evidence="4" id="KW-0175">Coiled coil</keyword>
<evidence type="ECO:0000259" key="6">
    <source>
        <dbReference type="PROSITE" id="PS50020"/>
    </source>
</evidence>
<protein>
    <submittedName>
        <fullName evidence="9">Ras GTPase-activating-like protein IQGAP1</fullName>
    </submittedName>
</protein>
<dbReference type="PROSITE" id="PS50020">
    <property type="entry name" value="WW_DOMAIN_2"/>
    <property type="match status" value="1"/>
</dbReference>
<keyword evidence="1" id="KW-0597">Phosphoprotein</keyword>
<evidence type="ECO:0000313" key="8">
    <source>
        <dbReference type="Proteomes" id="UP000515152"/>
    </source>
</evidence>
<dbReference type="GO" id="GO:0005096">
    <property type="term" value="F:GTPase activator activity"/>
    <property type="evidence" value="ECO:0007669"/>
    <property type="project" value="TreeGrafter"/>
</dbReference>
<dbReference type="PANTHER" id="PTHR14149">
    <property type="entry name" value="RAS GTPASE-ACTIVATING PROTEIN WITH IQ MOTIF"/>
    <property type="match status" value="1"/>
</dbReference>
<dbReference type="SUPFAM" id="SSF47576">
    <property type="entry name" value="Calponin-homology domain, CH-domain"/>
    <property type="match status" value="1"/>
</dbReference>
<dbReference type="KEGG" id="char:105908116"/>
<feature type="domain" description="Ras-GAP" evidence="5">
    <location>
        <begin position="1002"/>
        <end position="1235"/>
    </location>
</feature>
<dbReference type="Gene3D" id="1.10.418.10">
    <property type="entry name" value="Calponin-like domain"/>
    <property type="match status" value="1"/>
</dbReference>
<accession>A0A6P3W8F4</accession>
<keyword evidence="8" id="KW-1185">Reference proteome</keyword>
<evidence type="ECO:0000256" key="1">
    <source>
        <dbReference type="ARBA" id="ARBA00022553"/>
    </source>
</evidence>
<dbReference type="InterPro" id="IPR001936">
    <property type="entry name" value="RasGAP_dom"/>
</dbReference>
<dbReference type="FunFam" id="1.10.418.10:FF:000013">
    <property type="entry name" value="IQ motif containing GTPase activating protein 1"/>
    <property type="match status" value="1"/>
</dbReference>
<dbReference type="Gene3D" id="4.10.270.10">
    <property type="entry name" value="Myosin, subunit A"/>
    <property type="match status" value="1"/>
</dbReference>
<feature type="domain" description="Calponin-homology (CH)" evidence="7">
    <location>
        <begin position="42"/>
        <end position="157"/>
    </location>
</feature>
<dbReference type="InterPro" id="IPR000593">
    <property type="entry name" value="RasGAP_C"/>
</dbReference>
<dbReference type="Gene3D" id="1.20.5.190">
    <property type="match status" value="1"/>
</dbReference>
<reference evidence="9" key="1">
    <citation type="submission" date="2025-08" db="UniProtKB">
        <authorList>
            <consortium name="RefSeq"/>
        </authorList>
    </citation>
    <scope>IDENTIFICATION</scope>
</reference>
<dbReference type="PANTHER" id="PTHR14149:SF15">
    <property type="entry name" value="RAS GTPASE-ACTIVATING-LIKE PROTEIN IQGAP1"/>
    <property type="match status" value="1"/>
</dbReference>
<name>A0A6P3W8F4_CLUHA</name>
<evidence type="ECO:0000313" key="9">
    <source>
        <dbReference type="RefSeq" id="XP_012692043.1"/>
    </source>
</evidence>
<dbReference type="GO" id="GO:1903479">
    <property type="term" value="P:mitotic actomyosin contractile ring assembly actin filament organization"/>
    <property type="evidence" value="ECO:0007669"/>
    <property type="project" value="TreeGrafter"/>
</dbReference>
<dbReference type="Pfam" id="PF00307">
    <property type="entry name" value="CH"/>
    <property type="match status" value="1"/>
</dbReference>
<keyword evidence="3" id="KW-0112">Calmodulin-binding</keyword>
<dbReference type="PROSITE" id="PS01159">
    <property type="entry name" value="WW_DOMAIN_1"/>
    <property type="match status" value="1"/>
</dbReference>
<dbReference type="FunFam" id="1.10.506.10:FF:000004">
    <property type="entry name" value="IQ motif containing GTPase activating protein 1"/>
    <property type="match status" value="1"/>
</dbReference>
<dbReference type="InterPro" id="IPR000048">
    <property type="entry name" value="IQ_motif_EF-hand-BS"/>
</dbReference>
<dbReference type="SUPFAM" id="SSF143885">
    <property type="entry name" value="RGC domain-like"/>
    <property type="match status" value="1"/>
</dbReference>
<proteinExistence type="predicted"/>
<dbReference type="PROSITE" id="PS50096">
    <property type="entry name" value="IQ"/>
    <property type="match status" value="4"/>
</dbReference>
<dbReference type="SUPFAM" id="SSF52540">
    <property type="entry name" value="P-loop containing nucleoside triphosphate hydrolases"/>
    <property type="match status" value="1"/>
</dbReference>
<dbReference type="Pfam" id="PF03836">
    <property type="entry name" value="RasGAP_C"/>
    <property type="match status" value="1"/>
</dbReference>
<dbReference type="RefSeq" id="XP_012692043.1">
    <property type="nucleotide sequence ID" value="XM_012836589.3"/>
</dbReference>
<evidence type="ECO:0000259" key="7">
    <source>
        <dbReference type="PROSITE" id="PS50021"/>
    </source>
</evidence>
<gene>
    <name evidence="9" type="primary">iqgap1</name>
</gene>
<dbReference type="OrthoDB" id="775356at2759"/>
<sequence length="1653" mass="187539">MSTSDESDGLRPRYGSVLDGEHRLTAEEMDERRQQNMAYEYLCHLEEAKRWMEACLDEELPPTTELEEGLRNGVYLAKLGNFFAPQTVSLKKIYDREQTRYKATGLHFRHTDNVIQWLNAMSAKGLPKIFYPETTDIYDRKNMPRCIYCIHALSLYLFKLGLAPQIQDLYGKVDFTEEEINNMKSELEKYGIQMPAFSKIGGILANELSVDEAALHAAVIAINEAIDQGVPEGTLTAMRNPNAMLLCLDESTAQHYQDTLCQAKAQKVENARKRIGENADAERDVYEELLTQAEIQGNVNKVNLSNALSAAEQALLGGNEDGLYEALRAQALGLKNLNSQNKGWYFKELMAARELKEQNSPGEALTKEELQNGIDVSNEVASAYQKMLEAVDKINAAIRTGVAEDTVKELMNPDAQLPQVHHSAAELYQRELSSLQQQSAEGSLTHPELLVAVEMLSSVVLINGALDVGDRAAMWRQLSSAVTGLSNVEDEYAQRYMDELMRLKAAGREDGNEYLTWNDIQACVDQVNGTVQEEHERIAAIGQINEALDGSDLESTLGALQHPAAKLTDVDPSLAQHYYDLLLQARREKAHETQDPSAVLWLDEIQDAILRANQETQEALHFSKAIQAINEAVDSGDSAQTLAALRSPAAGLYGLTAECAPTYQTDLAKIKEDKKEGANGSEWVQHWVKGGHNYYYNKETGEGSWQEPKDFVQNNTLLNKEDIQGVVTGVTAAYNRDQLWRANESLITKLQARCRGYLVRQGLKNRLSYLKDQDSSIKCIQAHWRGYKQRQGYKDRVKYLKDNSEQAVKIQAMVRMHQARKKYKDRLKYFKDHLDKIVKIQAFIRANKARDDYKTLINAEEPPMAVVRKFVHLLDHSDQDFQEELELMRLREEVVTNIRSNQQLENDLNLMDIKIGLLVKNKITLQEVVSHSKKLTRKNKGELSNMMMMNKHKGGLKALSKEKRVKLEAYQYLFYLLQTNPTYLAKLIFQMPQNKSTKFMDSVIFTLYNYASNQREEYLLLKLFKTALHEEIKSKVDQIQEMLTGNPTVIKMVVSFNRGARGQNALRQILAPVVKEIMDDKALNIKTDPVDIYKSWVNQMESQTGEASKLPYDVTPEQAMGHEEVRTRLEASIKNMRAVTDKFLSAIVVSIDKIPYGMRFIAKVLKDTLSEKFPDASEDELLKIVGNLLYYRYMNPAIVAPDAFDIIEMSAGSQLTTDQRRNLGSIAKMLQHAASNKMFLGDNAHLNPINEYLTSSYQKFRRFFQAACDVPSLEDRFNIDQYSDLVTLTKPVIYISLGEIINTHTLLLDHQDAIASEHNDPIHELLEDLGEVPTIEALIGENPLPPNDPAREVMGKTEVSLTLANKFDVPAEANAEMDARTLLLNTKRLIVDVIRFQPGDTLTEILESLPSPEQEVEYQRAMQRRAIRDAKTPEKMKQAKPVVDDSLTLQGKKDKIKSNLQRLGELGKVHPENRYQDLINDIAKDIRNQRRYRQRRKAELVKLQQTNSALGSKTTFFNEQSDYYNRYIKTCMDNLATKGKPKKPGAAKAKKSKQVSQKYTAARLHEKGVLIEIDDLQTNQFKNVIFEISPSEAVGVFDVKAKFMGVHLETVMLEYQDLLQLQYEGVAVMKLFDKATINVNLLIFLLNKKFYGK</sequence>
<dbReference type="InterPro" id="IPR001202">
    <property type="entry name" value="WW_dom"/>
</dbReference>
<dbReference type="GeneID" id="105908116"/>
<dbReference type="PROSITE" id="PS50018">
    <property type="entry name" value="RAS_GTPASE_ACTIV_2"/>
    <property type="match status" value="1"/>
</dbReference>
<evidence type="ECO:0000256" key="2">
    <source>
        <dbReference type="ARBA" id="ARBA00022737"/>
    </source>
</evidence>
<dbReference type="Pfam" id="PF00616">
    <property type="entry name" value="RasGAP"/>
    <property type="match status" value="1"/>
</dbReference>
<dbReference type="Gene3D" id="2.20.70.10">
    <property type="match status" value="1"/>
</dbReference>
<evidence type="ECO:0000256" key="3">
    <source>
        <dbReference type="ARBA" id="ARBA00022860"/>
    </source>
</evidence>
<dbReference type="GO" id="GO:0010761">
    <property type="term" value="P:fibroblast migration"/>
    <property type="evidence" value="ECO:0007669"/>
    <property type="project" value="TreeGrafter"/>
</dbReference>
<feature type="domain" description="WW" evidence="6">
    <location>
        <begin position="683"/>
        <end position="710"/>
    </location>
</feature>
<dbReference type="GO" id="GO:0120025">
    <property type="term" value="C:plasma membrane bounded cell projection"/>
    <property type="evidence" value="ECO:0007669"/>
    <property type="project" value="UniProtKB-ARBA"/>
</dbReference>
<dbReference type="InterPro" id="IPR027417">
    <property type="entry name" value="P-loop_NTPase"/>
</dbReference>
<dbReference type="CDD" id="cd21274">
    <property type="entry name" value="CH_IQGAP1"/>
    <property type="match status" value="1"/>
</dbReference>
<dbReference type="CTD" id="8826"/>
<dbReference type="PROSITE" id="PS00509">
    <property type="entry name" value="RAS_GTPASE_ACTIV_1"/>
    <property type="match status" value="1"/>
</dbReference>
<dbReference type="InterPro" id="IPR001715">
    <property type="entry name" value="CH_dom"/>
</dbReference>
<dbReference type="PROSITE" id="PS50021">
    <property type="entry name" value="CH"/>
    <property type="match status" value="1"/>
</dbReference>
<dbReference type="SMART" id="SM00323">
    <property type="entry name" value="RasGAP"/>
    <property type="match status" value="1"/>
</dbReference>
<dbReference type="SMART" id="SM00033">
    <property type="entry name" value="CH"/>
    <property type="match status" value="1"/>
</dbReference>
<dbReference type="GO" id="GO:0005634">
    <property type="term" value="C:nucleus"/>
    <property type="evidence" value="ECO:0007669"/>
    <property type="project" value="TreeGrafter"/>
</dbReference>
<keyword evidence="2" id="KW-0677">Repeat</keyword>
<organism evidence="8 9">
    <name type="scientific">Clupea harengus</name>
    <name type="common">Atlantic herring</name>
    <dbReference type="NCBI Taxonomy" id="7950"/>
    <lineage>
        <taxon>Eukaryota</taxon>
        <taxon>Metazoa</taxon>
        <taxon>Chordata</taxon>
        <taxon>Craniata</taxon>
        <taxon>Vertebrata</taxon>
        <taxon>Euteleostomi</taxon>
        <taxon>Actinopterygii</taxon>
        <taxon>Neopterygii</taxon>
        <taxon>Teleostei</taxon>
        <taxon>Clupei</taxon>
        <taxon>Clupeiformes</taxon>
        <taxon>Clupeoidei</taxon>
        <taxon>Clupeidae</taxon>
        <taxon>Clupea</taxon>
    </lineage>
</organism>
<dbReference type="InterPro" id="IPR008936">
    <property type="entry name" value="Rho_GTPase_activation_prot"/>
</dbReference>
<dbReference type="SUPFAM" id="SSF48350">
    <property type="entry name" value="GTPase activation domain, GAP"/>
    <property type="match status" value="1"/>
</dbReference>
<dbReference type="GO" id="GO:0005516">
    <property type="term" value="F:calmodulin binding"/>
    <property type="evidence" value="ECO:0007669"/>
    <property type="project" value="UniProtKB-KW"/>
</dbReference>
<dbReference type="GO" id="GO:0051015">
    <property type="term" value="F:actin filament binding"/>
    <property type="evidence" value="ECO:0007669"/>
    <property type="project" value="TreeGrafter"/>
</dbReference>
<dbReference type="InterPro" id="IPR023152">
    <property type="entry name" value="RasGAP_CS"/>
</dbReference>
<dbReference type="InterPro" id="IPR036872">
    <property type="entry name" value="CH_dom_sf"/>
</dbReference>
<evidence type="ECO:0000256" key="4">
    <source>
        <dbReference type="SAM" id="Coils"/>
    </source>
</evidence>
<dbReference type="Pfam" id="PF00612">
    <property type="entry name" value="IQ"/>
    <property type="match status" value="4"/>
</dbReference>
<dbReference type="SMART" id="SM00456">
    <property type="entry name" value="WW"/>
    <property type="match status" value="1"/>
</dbReference>
<dbReference type="GO" id="GO:0007173">
    <property type="term" value="P:epidermal growth factor receptor signaling pathway"/>
    <property type="evidence" value="ECO:0007669"/>
    <property type="project" value="TreeGrafter"/>
</dbReference>
<evidence type="ECO:0000259" key="5">
    <source>
        <dbReference type="PROSITE" id="PS50018"/>
    </source>
</evidence>
<dbReference type="SMART" id="SM00015">
    <property type="entry name" value="IQ"/>
    <property type="match status" value="4"/>
</dbReference>
<dbReference type="Gene3D" id="1.10.506.10">
    <property type="entry name" value="GTPase Activation - p120gap, domain 1"/>
    <property type="match status" value="1"/>
</dbReference>
<dbReference type="GO" id="GO:0005938">
    <property type="term" value="C:cell cortex"/>
    <property type="evidence" value="ECO:0007669"/>
    <property type="project" value="TreeGrafter"/>
</dbReference>